<dbReference type="OrthoDB" id="2544694at2759"/>
<proteinExistence type="predicted"/>
<comment type="caution">
    <text evidence="1">The sequence shown here is derived from an EMBL/GenBank/DDBJ whole genome shotgun (WGS) entry which is preliminary data.</text>
</comment>
<dbReference type="PANTHER" id="PTHR37315:SF1">
    <property type="entry name" value="UPF0311 PROTEIN BLR7842"/>
    <property type="match status" value="1"/>
</dbReference>
<name>A0A9N8KLD1_9PEZI</name>
<dbReference type="Proteomes" id="UP000745764">
    <property type="component" value="Unassembled WGS sequence"/>
</dbReference>
<reference evidence="1" key="1">
    <citation type="submission" date="2020-06" db="EMBL/GenBank/DDBJ databases">
        <authorList>
            <person name="Onetto C."/>
        </authorList>
    </citation>
    <scope>NUCLEOTIDE SEQUENCE</scope>
</reference>
<dbReference type="InterPro" id="IPR020915">
    <property type="entry name" value="UPF0311"/>
</dbReference>
<evidence type="ECO:0000313" key="2">
    <source>
        <dbReference type="Proteomes" id="UP000745764"/>
    </source>
</evidence>
<sequence>DLETQHPSTFSKNVHTKSTCGLPGSAYSDRSIEMRTPSLKFIYRLECEMAKDNHVVGAQSGTSNARVIMPIVGGTVKGPQISAIIEHMSGADWGLAIGGTGLMRLDARYTLKTDDGHYIYIRSKGIFKPGPGVNIDPETRTRMTQDEVEWFTRLQFEASGPYDWMNSVFGIGVLAMDESKILIDAYELTNFM</sequence>
<protein>
    <submittedName>
        <fullName evidence="1">Uncharacterized protein</fullName>
    </submittedName>
</protein>
<dbReference type="Pfam" id="PF11578">
    <property type="entry name" value="DUF3237"/>
    <property type="match status" value="1"/>
</dbReference>
<accession>A0A9N8KLD1</accession>
<feature type="non-terminal residue" evidence="1">
    <location>
        <position position="192"/>
    </location>
</feature>
<dbReference type="AlphaFoldDB" id="A0A9N8KLD1"/>
<keyword evidence="2" id="KW-1185">Reference proteome</keyword>
<gene>
    <name evidence="1" type="ORF">AWRI4620_LOCUS7239</name>
</gene>
<organism evidence="1 2">
    <name type="scientific">Aureobasidium uvarum</name>
    <dbReference type="NCBI Taxonomy" id="2773716"/>
    <lineage>
        <taxon>Eukaryota</taxon>
        <taxon>Fungi</taxon>
        <taxon>Dikarya</taxon>
        <taxon>Ascomycota</taxon>
        <taxon>Pezizomycotina</taxon>
        <taxon>Dothideomycetes</taxon>
        <taxon>Dothideomycetidae</taxon>
        <taxon>Dothideales</taxon>
        <taxon>Saccotheciaceae</taxon>
        <taxon>Aureobasidium</taxon>
    </lineage>
</organism>
<dbReference type="Gene3D" id="2.40.160.20">
    <property type="match status" value="1"/>
</dbReference>
<dbReference type="EMBL" id="CAINUL010000015">
    <property type="protein sequence ID" value="CAD0112984.1"/>
    <property type="molecule type" value="Genomic_DNA"/>
</dbReference>
<evidence type="ECO:0000313" key="1">
    <source>
        <dbReference type="EMBL" id="CAD0112984.1"/>
    </source>
</evidence>
<dbReference type="PANTHER" id="PTHR37315">
    <property type="entry name" value="UPF0311 PROTEIN BLR7842"/>
    <property type="match status" value="1"/>
</dbReference>